<feature type="transmembrane region" description="Helical" evidence="1">
    <location>
        <begin position="59"/>
        <end position="84"/>
    </location>
</feature>
<evidence type="ECO:0000313" key="2">
    <source>
        <dbReference type="EMBL" id="QJA68595.1"/>
    </source>
</evidence>
<protein>
    <submittedName>
        <fullName evidence="2">Uncharacterized protein</fullName>
    </submittedName>
</protein>
<keyword evidence="1" id="KW-0472">Membrane</keyword>
<evidence type="ECO:0000313" key="3">
    <source>
        <dbReference type="EMBL" id="QJA97525.1"/>
    </source>
</evidence>
<organism evidence="2">
    <name type="scientific">viral metagenome</name>
    <dbReference type="NCBI Taxonomy" id="1070528"/>
    <lineage>
        <taxon>unclassified sequences</taxon>
        <taxon>metagenomes</taxon>
        <taxon>organismal metagenomes</taxon>
    </lineage>
</organism>
<accession>A0A6M3JHI6</accession>
<feature type="transmembrane region" description="Helical" evidence="1">
    <location>
        <begin position="33"/>
        <end position="53"/>
    </location>
</feature>
<keyword evidence="1" id="KW-1133">Transmembrane helix</keyword>
<keyword evidence="1" id="KW-0812">Transmembrane</keyword>
<name>A0A6M3JHI6_9ZZZZ</name>
<evidence type="ECO:0000256" key="1">
    <source>
        <dbReference type="SAM" id="Phobius"/>
    </source>
</evidence>
<reference evidence="2" key="1">
    <citation type="submission" date="2020-03" db="EMBL/GenBank/DDBJ databases">
        <title>The deep terrestrial virosphere.</title>
        <authorList>
            <person name="Holmfeldt K."/>
            <person name="Nilsson E."/>
            <person name="Simone D."/>
            <person name="Lopez-Fernandez M."/>
            <person name="Wu X."/>
            <person name="de Brujin I."/>
            <person name="Lundin D."/>
            <person name="Andersson A."/>
            <person name="Bertilsson S."/>
            <person name="Dopson M."/>
        </authorList>
    </citation>
    <scope>NUCLEOTIDE SEQUENCE</scope>
    <source>
        <strain evidence="2">MM415A06120</strain>
        <strain evidence="3">MM415B06162</strain>
    </source>
</reference>
<proteinExistence type="predicted"/>
<gene>
    <name evidence="2" type="ORF">MM415A06120_0006</name>
    <name evidence="3" type="ORF">MM415B06162_0001</name>
</gene>
<dbReference type="EMBL" id="MT141631">
    <property type="protein sequence ID" value="QJA68595.1"/>
    <property type="molecule type" value="Genomic_DNA"/>
</dbReference>
<sequence length="190" mass="22332">MNKVNKEKHAYVFPDLMAKFMSKVSMQTQMESSMMSMFLIMIGMVLMVIYLLLFLEGSLFYKGLVVFNLLCGFLFISSFLVTTYQQYISYMNMMGIDPAEHKAEIRRRGNIFKRIYLAIKNRKKKPKKLKVKETEEPFERVPRLSLIDDALYNKEIIDKEREVSMGKLQEEAARLRKEASNINIIEKEVD</sequence>
<dbReference type="EMBL" id="MT143502">
    <property type="protein sequence ID" value="QJA97525.1"/>
    <property type="molecule type" value="Genomic_DNA"/>
</dbReference>
<dbReference type="AlphaFoldDB" id="A0A6M3JHI6"/>